<dbReference type="CDD" id="cd13120">
    <property type="entry name" value="BF2867_like_N"/>
    <property type="match status" value="1"/>
</dbReference>
<evidence type="ECO:0000313" key="2">
    <source>
        <dbReference type="Proteomes" id="UP000824023"/>
    </source>
</evidence>
<dbReference type="CDD" id="cd13121">
    <property type="entry name" value="BF2867_like_C"/>
    <property type="match status" value="1"/>
</dbReference>
<comment type="caution">
    <text evidence="1">The sequence shown here is derived from an EMBL/GenBank/DDBJ whole genome shotgun (WGS) entry which is preliminary data.</text>
</comment>
<reference evidence="1" key="1">
    <citation type="journal article" date="2021" name="PeerJ">
        <title>Extensive microbial diversity within the chicken gut microbiome revealed by metagenomics and culture.</title>
        <authorList>
            <person name="Gilroy R."/>
            <person name="Ravi A."/>
            <person name="Getino M."/>
            <person name="Pursley I."/>
            <person name="Horton D.L."/>
            <person name="Alikhan N.F."/>
            <person name="Baker D."/>
            <person name="Gharbi K."/>
            <person name="Hall N."/>
            <person name="Watson M."/>
            <person name="Adriaenssens E.M."/>
            <person name="Foster-Nyarko E."/>
            <person name="Jarju S."/>
            <person name="Secka A."/>
            <person name="Antonio M."/>
            <person name="Oren A."/>
            <person name="Chaudhuri R.R."/>
            <person name="La Ragione R."/>
            <person name="Hildebrand F."/>
            <person name="Pallen M.J."/>
        </authorList>
    </citation>
    <scope>NUCLEOTIDE SEQUENCE</scope>
    <source>
        <strain evidence="1">ChiHjej12B11-24981</strain>
    </source>
</reference>
<dbReference type="Gene3D" id="2.60.40.2620">
    <property type="entry name" value="Fimbrillin-like"/>
    <property type="match status" value="1"/>
</dbReference>
<gene>
    <name evidence="1" type="ORF">H9819_04700</name>
</gene>
<dbReference type="InterPro" id="IPR025049">
    <property type="entry name" value="Mfa-like_1"/>
</dbReference>
<feature type="non-terminal residue" evidence="1">
    <location>
        <position position="1"/>
    </location>
</feature>
<dbReference type="Pfam" id="PF13149">
    <property type="entry name" value="Mfa_like_1"/>
    <property type="match status" value="1"/>
</dbReference>
<evidence type="ECO:0000313" key="1">
    <source>
        <dbReference type="EMBL" id="HIZ01539.1"/>
    </source>
</evidence>
<dbReference type="InterPro" id="IPR042278">
    <property type="entry name" value="Mfa-like_1_N"/>
</dbReference>
<name>A0A9D2CXG2_9BACE</name>
<dbReference type="AlphaFoldDB" id="A0A9D2CXG2"/>
<accession>A0A9D2CXG2</accession>
<reference evidence="1" key="2">
    <citation type="submission" date="2021-04" db="EMBL/GenBank/DDBJ databases">
        <authorList>
            <person name="Gilroy R."/>
        </authorList>
    </citation>
    <scope>NUCLEOTIDE SEQUENCE</scope>
    <source>
        <strain evidence="1">ChiHjej12B11-24981</strain>
    </source>
</reference>
<protein>
    <submittedName>
        <fullName evidence="1">Fimbrillin family protein</fullName>
    </submittedName>
</protein>
<dbReference type="EMBL" id="DXCK01000065">
    <property type="protein sequence ID" value="HIZ01539.1"/>
    <property type="molecule type" value="Genomic_DNA"/>
</dbReference>
<dbReference type="Gene3D" id="2.60.40.2630">
    <property type="match status" value="1"/>
</dbReference>
<proteinExistence type="predicted"/>
<dbReference type="Proteomes" id="UP000824023">
    <property type="component" value="Unassembled WGS sequence"/>
</dbReference>
<sequence length="264" mass="28257">AAQFTAAIGDNVTATTRVSGTDGTKWDKGDCIGITCIGGSSYNNVPYVTNNGDGNFGPASNDIIFFDNTDEVTFHAYYPYKDDDEMTEGKIAATTDADAQKVQTQHDFLFANGATGSTSSPEVKFTGANAFSHCMSRIKLNFKEGNGVTIPIDGPTSYTLKDLLLGGTFNTTNGETATTANSAADVTLSGSLTSSIFFPQDVASIRMEILLNGNIYNATLPVKDGKLQSGKEYYYEITISHKNVEVNASIKAWDKVNENVNVNL</sequence>
<organism evidence="1 2">
    <name type="scientific">Candidatus Bacteroides merdipullorum</name>
    <dbReference type="NCBI Taxonomy" id="2838474"/>
    <lineage>
        <taxon>Bacteria</taxon>
        <taxon>Pseudomonadati</taxon>
        <taxon>Bacteroidota</taxon>
        <taxon>Bacteroidia</taxon>
        <taxon>Bacteroidales</taxon>
        <taxon>Bacteroidaceae</taxon>
        <taxon>Bacteroides</taxon>
    </lineage>
</organism>